<gene>
    <name evidence="7" type="ORF">HNQ39_003523</name>
</gene>
<dbReference type="RefSeq" id="WP_184199248.1">
    <property type="nucleotide sequence ID" value="NZ_JACHGW010000003.1"/>
</dbReference>
<dbReference type="EC" id="3.2.1.80" evidence="7"/>
<dbReference type="AlphaFoldDB" id="A0A7W9SSZ5"/>
<name>A0A7W9SSZ5_ARMRO</name>
<proteinExistence type="inferred from homology"/>
<feature type="domain" description="Glycosyl hydrolase family 32 C-terminal" evidence="6">
    <location>
        <begin position="353"/>
        <end position="411"/>
    </location>
</feature>
<dbReference type="PANTHER" id="PTHR42800">
    <property type="entry name" value="EXOINULINASE INUD (AFU_ORTHOLOGUE AFUA_5G00480)"/>
    <property type="match status" value="1"/>
</dbReference>
<dbReference type="InterPro" id="IPR023296">
    <property type="entry name" value="Glyco_hydro_beta-prop_sf"/>
</dbReference>
<dbReference type="PANTHER" id="PTHR42800:SF1">
    <property type="entry name" value="EXOINULINASE INUD (AFU_ORTHOLOGUE AFUA_5G00480)"/>
    <property type="match status" value="1"/>
</dbReference>
<dbReference type="GO" id="GO:0004575">
    <property type="term" value="F:sucrose alpha-glucosidase activity"/>
    <property type="evidence" value="ECO:0007669"/>
    <property type="project" value="TreeGrafter"/>
</dbReference>
<dbReference type="InterPro" id="IPR013189">
    <property type="entry name" value="Glyco_hydro_32_C"/>
</dbReference>
<dbReference type="SMART" id="SM00640">
    <property type="entry name" value="Glyco_32"/>
    <property type="match status" value="1"/>
</dbReference>
<dbReference type="CDD" id="cd18622">
    <property type="entry name" value="GH32_Inu-like"/>
    <property type="match status" value="1"/>
</dbReference>
<dbReference type="Gene3D" id="2.115.10.20">
    <property type="entry name" value="Glycosyl hydrolase domain, family 43"/>
    <property type="match status" value="1"/>
</dbReference>
<sequence>MTEPLRPLLHFTAPRGWLNDPNGLVFYAGYWHLFYQHNPQGTEWGNMTWGHARSRDLVRWEHLPHALEPYDGGTIFSGSAVCDEAGVAGLGKGALLLFYTFAGKPFDQRLASSTDGGKTFTQHTWNPVLPNVEGENRDPRVFWHEASKHWCMALYVRRGEVDGIEFYQSHNLTDWSFSSRIEGFYECPECFELDGTWVLFGADGGYVLGQFDGKTFHPEGERQKLDQGMHFYAAQTYSHAPEGRRVLIAWMRGGSFPKMPFNQQLTFPTEVTLKEVGGQKRLCRQPVAEIAGLWRETWELNQTALVPGCGLIGLWEGEAFDIEAELIVQPDALLQLSVRGSEVRYDAASQMLTCQGRTARLPLGESQRLRLRVLCDRTSIEVFAGEGDVVLSTCFLPDPTHRTVTVAAPNGGIFLETLAVRLIRG</sequence>
<keyword evidence="3 4" id="KW-0326">Glycosidase</keyword>
<comment type="similarity">
    <text evidence="1 4">Belongs to the glycosyl hydrolase 32 family.</text>
</comment>
<dbReference type="GO" id="GO:0031219">
    <property type="term" value="F:levanase activity"/>
    <property type="evidence" value="ECO:0007669"/>
    <property type="project" value="UniProtKB-EC"/>
</dbReference>
<evidence type="ECO:0000256" key="4">
    <source>
        <dbReference type="RuleBase" id="RU362110"/>
    </source>
</evidence>
<dbReference type="InterPro" id="IPR013148">
    <property type="entry name" value="Glyco_hydro_32_N"/>
</dbReference>
<dbReference type="InterPro" id="IPR001362">
    <property type="entry name" value="Glyco_hydro_32"/>
</dbReference>
<dbReference type="GO" id="GO:0005737">
    <property type="term" value="C:cytoplasm"/>
    <property type="evidence" value="ECO:0007669"/>
    <property type="project" value="TreeGrafter"/>
</dbReference>
<reference evidence="7 8" key="1">
    <citation type="submission" date="2020-08" db="EMBL/GenBank/DDBJ databases">
        <title>Genomic Encyclopedia of Type Strains, Phase IV (KMG-IV): sequencing the most valuable type-strain genomes for metagenomic binning, comparative biology and taxonomic classification.</title>
        <authorList>
            <person name="Goeker M."/>
        </authorList>
    </citation>
    <scope>NUCLEOTIDE SEQUENCE [LARGE SCALE GENOMIC DNA]</scope>
    <source>
        <strain evidence="7 8">DSM 23562</strain>
    </source>
</reference>
<evidence type="ECO:0000256" key="1">
    <source>
        <dbReference type="ARBA" id="ARBA00009902"/>
    </source>
</evidence>
<accession>A0A7W9SSZ5</accession>
<dbReference type="GO" id="GO:0051669">
    <property type="term" value="F:fructan beta-fructosidase activity"/>
    <property type="evidence" value="ECO:0007669"/>
    <property type="project" value="UniProtKB-EC"/>
</dbReference>
<evidence type="ECO:0000313" key="7">
    <source>
        <dbReference type="EMBL" id="MBB6051713.1"/>
    </source>
</evidence>
<evidence type="ECO:0000259" key="6">
    <source>
        <dbReference type="Pfam" id="PF08244"/>
    </source>
</evidence>
<dbReference type="SUPFAM" id="SSF49899">
    <property type="entry name" value="Concanavalin A-like lectins/glucanases"/>
    <property type="match status" value="1"/>
</dbReference>
<keyword evidence="2 4" id="KW-0378">Hydrolase</keyword>
<dbReference type="SUPFAM" id="SSF75005">
    <property type="entry name" value="Arabinanase/levansucrase/invertase"/>
    <property type="match status" value="1"/>
</dbReference>
<dbReference type="EMBL" id="JACHGW010000003">
    <property type="protein sequence ID" value="MBB6051713.1"/>
    <property type="molecule type" value="Genomic_DNA"/>
</dbReference>
<organism evidence="7 8">
    <name type="scientific">Armatimonas rosea</name>
    <dbReference type="NCBI Taxonomy" id="685828"/>
    <lineage>
        <taxon>Bacteria</taxon>
        <taxon>Bacillati</taxon>
        <taxon>Armatimonadota</taxon>
        <taxon>Armatimonadia</taxon>
        <taxon>Armatimonadales</taxon>
        <taxon>Armatimonadaceae</taxon>
        <taxon>Armatimonas</taxon>
    </lineage>
</organism>
<dbReference type="Gene3D" id="2.60.120.560">
    <property type="entry name" value="Exo-inulinase, domain 1"/>
    <property type="match status" value="1"/>
</dbReference>
<protein>
    <submittedName>
        <fullName evidence="7">Levanase/fructan beta-fructosidase</fullName>
        <ecNumber evidence="7">3.2.1.65</ecNumber>
        <ecNumber evidence="7">3.2.1.80</ecNumber>
    </submittedName>
</protein>
<dbReference type="Proteomes" id="UP000520814">
    <property type="component" value="Unassembled WGS sequence"/>
</dbReference>
<evidence type="ECO:0000256" key="3">
    <source>
        <dbReference type="ARBA" id="ARBA00023295"/>
    </source>
</evidence>
<feature type="domain" description="Glycosyl hydrolase family 32 N-terminal" evidence="5">
    <location>
        <begin position="10"/>
        <end position="286"/>
    </location>
</feature>
<evidence type="ECO:0000259" key="5">
    <source>
        <dbReference type="Pfam" id="PF00251"/>
    </source>
</evidence>
<dbReference type="GO" id="GO:0005987">
    <property type="term" value="P:sucrose catabolic process"/>
    <property type="evidence" value="ECO:0007669"/>
    <property type="project" value="TreeGrafter"/>
</dbReference>
<dbReference type="Pfam" id="PF00251">
    <property type="entry name" value="Glyco_hydro_32N"/>
    <property type="match status" value="1"/>
</dbReference>
<evidence type="ECO:0000256" key="2">
    <source>
        <dbReference type="ARBA" id="ARBA00022801"/>
    </source>
</evidence>
<keyword evidence="8" id="KW-1185">Reference proteome</keyword>
<dbReference type="InterPro" id="IPR013320">
    <property type="entry name" value="ConA-like_dom_sf"/>
</dbReference>
<evidence type="ECO:0000313" key="8">
    <source>
        <dbReference type="Proteomes" id="UP000520814"/>
    </source>
</evidence>
<dbReference type="Pfam" id="PF08244">
    <property type="entry name" value="Glyco_hydro_32C"/>
    <property type="match status" value="1"/>
</dbReference>
<comment type="caution">
    <text evidence="7">The sequence shown here is derived from an EMBL/GenBank/DDBJ whole genome shotgun (WGS) entry which is preliminary data.</text>
</comment>
<dbReference type="EC" id="3.2.1.65" evidence="7"/>